<dbReference type="AlphaFoldDB" id="A0A5B0RL35"/>
<sequence length="177" mass="20133">MPPPPRDSQEDPEGARILLSFLVDRLSASRRSELTDELSAMEAILGEESFNCQFLQHEHLQLHFMSSSNWISITISTLLTRTRTLQRMILASNCSSRSQTTIHHKTQLLDSVYWLNIWAHSASMKPYWNRSGRPSKASLPNSLSCTTESRMRERSSPSSIGPVIRIDGAKKPPQRRK</sequence>
<protein>
    <submittedName>
        <fullName evidence="2">eIF2 kinase Gcn2p negative regulator</fullName>
    </submittedName>
</protein>
<reference evidence="2 3" key="1">
    <citation type="submission" date="2019-05" db="EMBL/GenBank/DDBJ databases">
        <title>Emergence of the Ug99 lineage of the wheat stem rust pathogen through somatic hybridization.</title>
        <authorList>
            <person name="Li F."/>
            <person name="Upadhyaya N.M."/>
            <person name="Sperschneider J."/>
            <person name="Matny O."/>
            <person name="Nguyen-Phuc H."/>
            <person name="Mago R."/>
            <person name="Raley C."/>
            <person name="Miller M.E."/>
            <person name="Silverstein K.A.T."/>
            <person name="Henningsen E."/>
            <person name="Hirsch C.D."/>
            <person name="Visser B."/>
            <person name="Pretorius Z.A."/>
            <person name="Steffenson B.J."/>
            <person name="Schwessinger B."/>
            <person name="Dodds P.N."/>
            <person name="Figueroa M."/>
        </authorList>
    </citation>
    <scope>NUCLEOTIDE SEQUENCE [LARGE SCALE GENOMIC DNA]</scope>
    <source>
        <strain evidence="2 3">Ug99</strain>
    </source>
</reference>
<accession>A0A5B0RL35</accession>
<evidence type="ECO:0000313" key="2">
    <source>
        <dbReference type="EMBL" id="KAA1126651.1"/>
    </source>
</evidence>
<keyword evidence="2" id="KW-0418">Kinase</keyword>
<dbReference type="Proteomes" id="UP000325313">
    <property type="component" value="Unassembled WGS sequence"/>
</dbReference>
<proteinExistence type="predicted"/>
<name>A0A5B0RL35_PUCGR</name>
<evidence type="ECO:0000256" key="1">
    <source>
        <dbReference type="SAM" id="MobiDB-lite"/>
    </source>
</evidence>
<organism evidence="2 3">
    <name type="scientific">Puccinia graminis f. sp. tritici</name>
    <dbReference type="NCBI Taxonomy" id="56615"/>
    <lineage>
        <taxon>Eukaryota</taxon>
        <taxon>Fungi</taxon>
        <taxon>Dikarya</taxon>
        <taxon>Basidiomycota</taxon>
        <taxon>Pucciniomycotina</taxon>
        <taxon>Pucciniomycetes</taxon>
        <taxon>Pucciniales</taxon>
        <taxon>Pucciniaceae</taxon>
        <taxon>Puccinia</taxon>
    </lineage>
</organism>
<dbReference type="GO" id="GO:0016301">
    <property type="term" value="F:kinase activity"/>
    <property type="evidence" value="ECO:0007669"/>
    <property type="project" value="UniProtKB-KW"/>
</dbReference>
<comment type="caution">
    <text evidence="2">The sequence shown here is derived from an EMBL/GenBank/DDBJ whole genome shotgun (WGS) entry which is preliminary data.</text>
</comment>
<gene>
    <name evidence="2" type="primary">YIH1_4</name>
    <name evidence="2" type="ORF">PGTUg99_031954</name>
</gene>
<dbReference type="EMBL" id="VDEP01000171">
    <property type="protein sequence ID" value="KAA1126651.1"/>
    <property type="molecule type" value="Genomic_DNA"/>
</dbReference>
<feature type="region of interest" description="Disordered" evidence="1">
    <location>
        <begin position="130"/>
        <end position="177"/>
    </location>
</feature>
<keyword evidence="2" id="KW-0808">Transferase</keyword>
<evidence type="ECO:0000313" key="3">
    <source>
        <dbReference type="Proteomes" id="UP000325313"/>
    </source>
</evidence>